<proteinExistence type="inferred from homology"/>
<keyword evidence="4" id="KW-0802">TPR repeat</keyword>
<evidence type="ECO:0000256" key="3">
    <source>
        <dbReference type="ARBA" id="ARBA00022737"/>
    </source>
</evidence>
<evidence type="ECO:0000256" key="2">
    <source>
        <dbReference type="ARBA" id="ARBA00019992"/>
    </source>
</evidence>
<keyword evidence="6" id="KW-1185">Reference proteome</keyword>
<protein>
    <recommendedName>
        <fullName evidence="2">Tetratricopeptide repeat protein 38</fullName>
    </recommendedName>
</protein>
<evidence type="ECO:0000256" key="1">
    <source>
        <dbReference type="ARBA" id="ARBA00005857"/>
    </source>
</evidence>
<dbReference type="RefSeq" id="WP_382342440.1">
    <property type="nucleotide sequence ID" value="NZ_JBHSAB010000014.1"/>
</dbReference>
<dbReference type="Proteomes" id="UP001595758">
    <property type="component" value="Unassembled WGS sequence"/>
</dbReference>
<comment type="caution">
    <text evidence="5">The sequence shown here is derived from an EMBL/GenBank/DDBJ whole genome shotgun (WGS) entry which is preliminary data.</text>
</comment>
<organism evidence="5 6">
    <name type="scientific">Legionella dresdenensis</name>
    <dbReference type="NCBI Taxonomy" id="450200"/>
    <lineage>
        <taxon>Bacteria</taxon>
        <taxon>Pseudomonadati</taxon>
        <taxon>Pseudomonadota</taxon>
        <taxon>Gammaproteobacteria</taxon>
        <taxon>Legionellales</taxon>
        <taxon>Legionellaceae</taxon>
        <taxon>Legionella</taxon>
    </lineage>
</organism>
<evidence type="ECO:0000313" key="6">
    <source>
        <dbReference type="Proteomes" id="UP001595758"/>
    </source>
</evidence>
<dbReference type="EMBL" id="JBHSAB010000014">
    <property type="protein sequence ID" value="MFC3908812.1"/>
    <property type="molecule type" value="Genomic_DNA"/>
</dbReference>
<dbReference type="InterPro" id="IPR033891">
    <property type="entry name" value="TTC38"/>
</dbReference>
<comment type="similarity">
    <text evidence="1">Belongs to the TTC38 family.</text>
</comment>
<accession>A0ABV8CFS9</accession>
<dbReference type="Gene3D" id="1.25.40.10">
    <property type="entry name" value="Tetratricopeptide repeat domain"/>
    <property type="match status" value="1"/>
</dbReference>
<name>A0ABV8CFS9_9GAMM</name>
<sequence length="430" mass="48752">MENNRGLAVTTNSSAVIDSINHFQEQILASGQSGQLILEQVQNHPDNLLLQTYSAVFYLYAQQLELRQLAEPHLLAAEKLLGKGNLREKMTFEAVKAWYRFDYNAAITIFTGLTALYPRDIMAAKLAEWIFYCAGQAYRAKDYLALCDQIALVNQDNPHFIAMHSFAYELCDLLPQAKKLAEQAIAMEKMTPWAHHTLAHAHLRSNQIEEGIRCLRTLQPTWDAIHSLMRGHNHWHLALFYLALRDEHTILDLFSAISGTLPELPVEQVDAIALLWRMDMAGLPQNELLNKIAAKLGDNPLQLVTGFNTTHFVYCLARTSTAEPVLKAIYNGAEQMTPGYQRDLWLSVILPACQAIVSYVNHDFQTACDLLEPIITRCPEMGGSDAQTELYTQTCLACLLALKKKDQAWNFFQKHLSHYRDTPLADFWFS</sequence>
<dbReference type="PANTHER" id="PTHR16263:SF4">
    <property type="entry name" value="TETRATRICOPEPTIDE REPEAT PROTEIN 38"/>
    <property type="match status" value="1"/>
</dbReference>
<keyword evidence="3" id="KW-0677">Repeat</keyword>
<evidence type="ECO:0000256" key="4">
    <source>
        <dbReference type="ARBA" id="ARBA00022803"/>
    </source>
</evidence>
<dbReference type="InterPro" id="IPR011990">
    <property type="entry name" value="TPR-like_helical_dom_sf"/>
</dbReference>
<dbReference type="PANTHER" id="PTHR16263">
    <property type="entry name" value="TETRATRICOPEPTIDE REPEAT PROTEIN 38"/>
    <property type="match status" value="1"/>
</dbReference>
<reference evidence="6" key="1">
    <citation type="journal article" date="2019" name="Int. J. Syst. Evol. Microbiol.">
        <title>The Global Catalogue of Microorganisms (GCM) 10K type strain sequencing project: providing services to taxonomists for standard genome sequencing and annotation.</title>
        <authorList>
            <consortium name="The Broad Institute Genomics Platform"/>
            <consortium name="The Broad Institute Genome Sequencing Center for Infectious Disease"/>
            <person name="Wu L."/>
            <person name="Ma J."/>
        </authorList>
    </citation>
    <scope>NUCLEOTIDE SEQUENCE [LARGE SCALE GENOMIC DNA]</scope>
    <source>
        <strain evidence="6">CCUG 59858</strain>
    </source>
</reference>
<evidence type="ECO:0000313" key="5">
    <source>
        <dbReference type="EMBL" id="MFC3908812.1"/>
    </source>
</evidence>
<gene>
    <name evidence="5" type="ORF">ACFORL_06940</name>
</gene>
<dbReference type="SUPFAM" id="SSF48452">
    <property type="entry name" value="TPR-like"/>
    <property type="match status" value="1"/>
</dbReference>